<dbReference type="InterPro" id="IPR019378">
    <property type="entry name" value="GDP-Fuc_O-FucTrfase"/>
</dbReference>
<protein>
    <submittedName>
        <fullName evidence="5">Uncharacterized protein</fullName>
    </submittedName>
</protein>
<feature type="transmembrane region" description="Helical" evidence="4">
    <location>
        <begin position="9"/>
        <end position="27"/>
    </location>
</feature>
<dbReference type="EMBL" id="JAEPQZ010000012">
    <property type="protein sequence ID" value="KAG2174953.1"/>
    <property type="molecule type" value="Genomic_DNA"/>
</dbReference>
<evidence type="ECO:0000256" key="1">
    <source>
        <dbReference type="ARBA" id="ARBA00022679"/>
    </source>
</evidence>
<gene>
    <name evidence="5" type="ORF">INT43_006015</name>
</gene>
<reference evidence="5" key="1">
    <citation type="submission" date="2020-12" db="EMBL/GenBank/DDBJ databases">
        <title>Metabolic potential, ecology and presence of endohyphal bacteria is reflected in genomic diversity of Mucoromycotina.</title>
        <authorList>
            <person name="Muszewska A."/>
            <person name="Okrasinska A."/>
            <person name="Steczkiewicz K."/>
            <person name="Drgas O."/>
            <person name="Orlowska M."/>
            <person name="Perlinska-Lenart U."/>
            <person name="Aleksandrzak-Piekarczyk T."/>
            <person name="Szatraj K."/>
            <person name="Zielenkiewicz U."/>
            <person name="Pilsyk S."/>
            <person name="Malc E."/>
            <person name="Mieczkowski P."/>
            <person name="Kruszewska J.S."/>
            <person name="Biernat P."/>
            <person name="Pawlowska J."/>
        </authorList>
    </citation>
    <scope>NUCLEOTIDE SEQUENCE</scope>
    <source>
        <strain evidence="5">WA0000067209</strain>
    </source>
</reference>
<dbReference type="Proteomes" id="UP000654370">
    <property type="component" value="Unassembled WGS sequence"/>
</dbReference>
<keyword evidence="4" id="KW-0472">Membrane</keyword>
<evidence type="ECO:0000313" key="6">
    <source>
        <dbReference type="Proteomes" id="UP000654370"/>
    </source>
</evidence>
<accession>A0A8H7UCL1</accession>
<keyword evidence="1" id="KW-0808">Transferase</keyword>
<dbReference type="GO" id="GO:0006004">
    <property type="term" value="P:fucose metabolic process"/>
    <property type="evidence" value="ECO:0007669"/>
    <property type="project" value="UniProtKB-KW"/>
</dbReference>
<evidence type="ECO:0000313" key="5">
    <source>
        <dbReference type="EMBL" id="KAG2174953.1"/>
    </source>
</evidence>
<comment type="caution">
    <text evidence="5">The sequence shown here is derived from an EMBL/GenBank/DDBJ whole genome shotgun (WGS) entry which is preliminary data.</text>
</comment>
<dbReference type="GO" id="GO:0016740">
    <property type="term" value="F:transferase activity"/>
    <property type="evidence" value="ECO:0007669"/>
    <property type="project" value="UniProtKB-KW"/>
</dbReference>
<evidence type="ECO:0000256" key="4">
    <source>
        <dbReference type="SAM" id="Phobius"/>
    </source>
</evidence>
<dbReference type="PANTHER" id="PTHR36050:SF1">
    <property type="entry name" value="O-FUCOSYLTRANSFERASE 30"/>
    <property type="match status" value="1"/>
</dbReference>
<dbReference type="PANTHER" id="PTHR36050">
    <property type="entry name" value="O-FUCOSYLTRANSFERASE 30"/>
    <property type="match status" value="1"/>
</dbReference>
<dbReference type="Gene3D" id="3.40.50.11350">
    <property type="match status" value="1"/>
</dbReference>
<dbReference type="AlphaFoldDB" id="A0A8H7UCL1"/>
<proteinExistence type="predicted"/>
<evidence type="ECO:0000256" key="3">
    <source>
        <dbReference type="ARBA" id="ARBA00023277"/>
    </source>
</evidence>
<dbReference type="OrthoDB" id="1882547at2759"/>
<keyword evidence="2" id="KW-0294">Fucose metabolism</keyword>
<keyword evidence="4" id="KW-1133">Transmembrane helix</keyword>
<evidence type="ECO:0000256" key="2">
    <source>
        <dbReference type="ARBA" id="ARBA00023253"/>
    </source>
</evidence>
<sequence length="467" mass="53371">MKTQSYKRWVILCIVASAAFILSLQVLPKRRLHEDFERGLREYEQTVVKVANTTGELESKEEKYMMFYPHSGLHNQRLSLLNAAMVAGWLNRTLIIPEVNIATATYWRSSVDLPVKLDTCPDLVAGHRQMEKELGQRVHLPSECFDYRKYVPVRFTDLFDLSALATVGVRYILRDDLHHSYFQHDPLNIPQNEANQSMVYKVLDDDRYSYRIYDSDDNAQPLFNFNRRLTVSELQARPERLLIFNSMFGSKRLALNDKNKKQLEFLRQSIGILHPIVNSGADQVISRLGGPGQYVSAHIRAGDGVFKQHITETMDKIKAKLDGLVREDSNIKDTEVEQLRMLQLQKTPQSISKLLDRCVQLQNEGGKLTTLFMATDSKDPRNDPNLRTIFDDYVCSFTLQDFPDTTKSIKATSPRDNNTEIGPLLLPLVDAVIASYSKDFVGTQGSTFSGYVKSRQLALIDRHQSTM</sequence>
<organism evidence="5 6">
    <name type="scientific">Mortierella isabellina</name>
    <name type="common">Filamentous fungus</name>
    <name type="synonym">Umbelopsis isabellina</name>
    <dbReference type="NCBI Taxonomy" id="91625"/>
    <lineage>
        <taxon>Eukaryota</taxon>
        <taxon>Fungi</taxon>
        <taxon>Fungi incertae sedis</taxon>
        <taxon>Mucoromycota</taxon>
        <taxon>Mucoromycotina</taxon>
        <taxon>Umbelopsidomycetes</taxon>
        <taxon>Umbelopsidales</taxon>
        <taxon>Umbelopsidaceae</taxon>
        <taxon>Umbelopsis</taxon>
    </lineage>
</organism>
<keyword evidence="3" id="KW-0119">Carbohydrate metabolism</keyword>
<name>A0A8H7UCL1_MORIS</name>
<dbReference type="Pfam" id="PF10250">
    <property type="entry name" value="O-FucT"/>
    <property type="match status" value="1"/>
</dbReference>
<keyword evidence="6" id="KW-1185">Reference proteome</keyword>
<keyword evidence="4" id="KW-0812">Transmembrane</keyword>